<gene>
    <name evidence="2" type="ORF">OB959_05140</name>
</gene>
<reference evidence="2" key="1">
    <citation type="submission" date="2023-08" db="EMBL/GenBank/DDBJ databases">
        <title>WGS of Aeromonas isolates.</title>
        <authorList>
            <person name="Lee H."/>
        </authorList>
    </citation>
    <scope>NUCLEOTIDE SEQUENCE</scope>
    <source>
        <strain evidence="2">SL22</strain>
    </source>
</reference>
<accession>A0AAW7I9U6</accession>
<dbReference type="RefSeq" id="WP_290021373.1">
    <property type="nucleotide sequence ID" value="NZ_JAOPLV010000001.1"/>
</dbReference>
<evidence type="ECO:0000313" key="2">
    <source>
        <dbReference type="EMBL" id="MDM5139188.1"/>
    </source>
</evidence>
<keyword evidence="1" id="KW-1133">Transmembrane helix</keyword>
<dbReference type="EMBL" id="JAOPLV010000001">
    <property type="protein sequence ID" value="MDM5139188.1"/>
    <property type="molecule type" value="Genomic_DNA"/>
</dbReference>
<evidence type="ECO:0000313" key="3">
    <source>
        <dbReference type="Proteomes" id="UP001168216"/>
    </source>
</evidence>
<evidence type="ECO:0000256" key="1">
    <source>
        <dbReference type="SAM" id="Phobius"/>
    </source>
</evidence>
<dbReference type="Proteomes" id="UP001168216">
    <property type="component" value="Unassembled WGS sequence"/>
</dbReference>
<protein>
    <submittedName>
        <fullName evidence="2">Uncharacterized protein</fullName>
    </submittedName>
</protein>
<proteinExistence type="predicted"/>
<name>A0AAW7I9U6_9GAMM</name>
<feature type="transmembrane region" description="Helical" evidence="1">
    <location>
        <begin position="160"/>
        <end position="180"/>
    </location>
</feature>
<sequence>MLSYFIPILISIIKAMTLLCWWSDNSLRQKERDDAIARLKVRSKTADELSDADLVWLRKIYKRRFTDRTIYQHEGLYNVRQLAPGWRQRWQDTCVGDVRVESIYWPPATYSEDSSRSVVIRGLIYKDALYAVSVDGAFLVSEVRKSEELSKQWVPRECDVVYLEALHIIIPIFSIFTFIFSLENSIPTLLILTILILGILGCYSWIVLTLHRLFVLDGQCLLLPANSVFGERKVINGYMVSDPAKKLQPGECYRLHCQRTHRELFFSPERINNKEYVDGAQSLLFGSRQFNCALALFFLILHIVVLHNLYQSPAYQIHTGITEYNRGIAVDRNNFSTLYDLSSQDFIHVSGVLAIANGADDTVCLRDKSSIDIEGIKNSAQHIIGMDYSAESDFEGALSERYPELYKYLVNMKLDKQVNCPITVRVTGKIKYDFDTSPAFILEYISKYVVDDPEVLGRRIYENFYGPAELVTSPSAKRQEVKKVISPIINHDAIVSGVSHYVYGDEISERYSLSGLVVSIEKNPDGSVIFF</sequence>
<dbReference type="AlphaFoldDB" id="A0AAW7I9U6"/>
<feature type="transmembrane region" description="Helical" evidence="1">
    <location>
        <begin position="6"/>
        <end position="22"/>
    </location>
</feature>
<comment type="caution">
    <text evidence="2">The sequence shown here is derived from an EMBL/GenBank/DDBJ whole genome shotgun (WGS) entry which is preliminary data.</text>
</comment>
<feature type="transmembrane region" description="Helical" evidence="1">
    <location>
        <begin position="186"/>
        <end position="208"/>
    </location>
</feature>
<organism evidence="2 3">
    <name type="scientific">Aeromonas bestiarum</name>
    <dbReference type="NCBI Taxonomy" id="105751"/>
    <lineage>
        <taxon>Bacteria</taxon>
        <taxon>Pseudomonadati</taxon>
        <taxon>Pseudomonadota</taxon>
        <taxon>Gammaproteobacteria</taxon>
        <taxon>Aeromonadales</taxon>
        <taxon>Aeromonadaceae</taxon>
        <taxon>Aeromonas</taxon>
    </lineage>
</organism>
<keyword evidence="1" id="KW-0812">Transmembrane</keyword>
<keyword evidence="1" id="KW-0472">Membrane</keyword>
<feature type="transmembrane region" description="Helical" evidence="1">
    <location>
        <begin position="290"/>
        <end position="310"/>
    </location>
</feature>